<keyword evidence="2" id="KW-1185">Reference proteome</keyword>
<reference evidence="1 2" key="1">
    <citation type="submission" date="2018-06" db="EMBL/GenBank/DDBJ databases">
        <title>Comparative genomics reveals the genomic features of Rhizophagus irregularis, R. cerebriforme, R. diaphanum and Gigaspora rosea, and their symbiotic lifestyle signature.</title>
        <authorList>
            <person name="Morin E."/>
            <person name="San Clemente H."/>
            <person name="Chen E.C.H."/>
            <person name="De La Providencia I."/>
            <person name="Hainaut M."/>
            <person name="Kuo A."/>
            <person name="Kohler A."/>
            <person name="Murat C."/>
            <person name="Tang N."/>
            <person name="Roy S."/>
            <person name="Loubradou J."/>
            <person name="Henrissat B."/>
            <person name="Grigoriev I.V."/>
            <person name="Corradi N."/>
            <person name="Roux C."/>
            <person name="Martin F.M."/>
        </authorList>
    </citation>
    <scope>NUCLEOTIDE SEQUENCE [LARGE SCALE GENOMIC DNA]</scope>
    <source>
        <strain evidence="1 2">DAOM 227022</strain>
    </source>
</reference>
<evidence type="ECO:0000313" key="1">
    <source>
        <dbReference type="EMBL" id="RIA81982.1"/>
    </source>
</evidence>
<proteinExistence type="predicted"/>
<dbReference type="EMBL" id="QKYT01000719">
    <property type="protein sequence ID" value="RIA81982.1"/>
    <property type="molecule type" value="Genomic_DNA"/>
</dbReference>
<dbReference type="OrthoDB" id="10572956at2759"/>
<evidence type="ECO:0000313" key="2">
    <source>
        <dbReference type="Proteomes" id="UP000265703"/>
    </source>
</evidence>
<gene>
    <name evidence="1" type="ORF">C1645_744114</name>
</gene>
<dbReference type="AlphaFoldDB" id="A0A397S909"/>
<protein>
    <submittedName>
        <fullName evidence="1">Uncharacterized protein</fullName>
    </submittedName>
</protein>
<name>A0A397S909_9GLOM</name>
<sequence length="153" mass="18055">MGWLFQVTFMKTKSGQLTRIKYIFRYDIRYFGCHKIIEKLCLDKIENKSKRMKIDQIQESSLAKDIEFDPNSNKSTLISLLEKQLMAEMTEFIRSELEKNREESVKIEADIKTKAEYVSEAQLEISKITHELGKVQKDKNINTKCYYKIENIG</sequence>
<organism evidence="1 2">
    <name type="scientific">Glomus cerebriforme</name>
    <dbReference type="NCBI Taxonomy" id="658196"/>
    <lineage>
        <taxon>Eukaryota</taxon>
        <taxon>Fungi</taxon>
        <taxon>Fungi incertae sedis</taxon>
        <taxon>Mucoromycota</taxon>
        <taxon>Glomeromycotina</taxon>
        <taxon>Glomeromycetes</taxon>
        <taxon>Glomerales</taxon>
        <taxon>Glomeraceae</taxon>
        <taxon>Glomus</taxon>
    </lineage>
</organism>
<dbReference type="Proteomes" id="UP000265703">
    <property type="component" value="Unassembled WGS sequence"/>
</dbReference>
<accession>A0A397S909</accession>
<comment type="caution">
    <text evidence="1">The sequence shown here is derived from an EMBL/GenBank/DDBJ whole genome shotgun (WGS) entry which is preliminary data.</text>
</comment>